<dbReference type="Pfam" id="PF07606">
    <property type="entry name" value="DUF1569"/>
    <property type="match status" value="1"/>
</dbReference>
<protein>
    <recommendedName>
        <fullName evidence="3">Protein containing DUF1569</fullName>
    </recommendedName>
</protein>
<dbReference type="InParanoid" id="Q7UJR0"/>
<dbReference type="Proteomes" id="UP000001025">
    <property type="component" value="Chromosome"/>
</dbReference>
<reference evidence="1 2" key="1">
    <citation type="journal article" date="2003" name="Proc. Natl. Acad. Sci. U.S.A.">
        <title>Complete genome sequence of the marine planctomycete Pirellula sp. strain 1.</title>
        <authorList>
            <person name="Gloeckner F.O."/>
            <person name="Kube M."/>
            <person name="Bauer M."/>
            <person name="Teeling H."/>
            <person name="Lombardot T."/>
            <person name="Ludwig W."/>
            <person name="Gade D."/>
            <person name="Beck A."/>
            <person name="Borzym K."/>
            <person name="Heitmann K."/>
            <person name="Rabus R."/>
            <person name="Schlesner H."/>
            <person name="Amann R."/>
            <person name="Reinhardt R."/>
        </authorList>
    </citation>
    <scope>NUCLEOTIDE SEQUENCE [LARGE SCALE GENOMIC DNA]</scope>
    <source>
        <strain evidence="2">DSM 10527 / NCIMB 13988 / SH1</strain>
    </source>
</reference>
<evidence type="ECO:0000313" key="2">
    <source>
        <dbReference type="Proteomes" id="UP000001025"/>
    </source>
</evidence>
<dbReference type="HOGENOM" id="CLU_1179461_0_0_0"/>
<sequence>MRERKGRGDGPIIGERNWYRRTPRGDIVCSSRLNGLAAAQCRVERFLDGWNANEMNRRDRLGGTNPRRCFSSLFLFSIAGDTMTKISKRSLDFHSGDEVIAEIKRLQEGGYVQTKNWNLTQICEHLDLIMTGGMEGFGFRMPRILRATVLKWIIGRILRQRKMSSAPTLDRLKPKSPDGPDDPSVIDHCIETIHRAKAFDGSMEDYPFVDNMTPDMWRQFMWLHAAHHLGFLVPK</sequence>
<dbReference type="OrthoDB" id="282689at2"/>
<organism evidence="1 2">
    <name type="scientific">Rhodopirellula baltica (strain DSM 10527 / NCIMB 13988 / SH1)</name>
    <dbReference type="NCBI Taxonomy" id="243090"/>
    <lineage>
        <taxon>Bacteria</taxon>
        <taxon>Pseudomonadati</taxon>
        <taxon>Planctomycetota</taxon>
        <taxon>Planctomycetia</taxon>
        <taxon>Pirellulales</taxon>
        <taxon>Pirellulaceae</taxon>
        <taxon>Rhodopirellula</taxon>
    </lineage>
</organism>
<dbReference type="InterPro" id="IPR011463">
    <property type="entry name" value="DUF1569"/>
</dbReference>
<name>Q7UJR0_RHOBA</name>
<evidence type="ECO:0000313" key="1">
    <source>
        <dbReference type="EMBL" id="CAD77172.1"/>
    </source>
</evidence>
<keyword evidence="2" id="KW-1185">Reference proteome</keyword>
<proteinExistence type="predicted"/>
<dbReference type="EnsemblBacteria" id="CAD77172">
    <property type="protein sequence ID" value="CAD77172"/>
    <property type="gene ID" value="RB11121"/>
</dbReference>
<dbReference type="STRING" id="243090.RB11121"/>
<dbReference type="EMBL" id="BX294152">
    <property type="protein sequence ID" value="CAD77172.1"/>
    <property type="molecule type" value="Genomic_DNA"/>
</dbReference>
<evidence type="ECO:0008006" key="3">
    <source>
        <dbReference type="Google" id="ProtNLM"/>
    </source>
</evidence>
<dbReference type="KEGG" id="rba:RB11121"/>
<dbReference type="AlphaFoldDB" id="Q7UJR0"/>
<gene>
    <name evidence="1" type="ordered locus">RB11121</name>
</gene>
<dbReference type="PATRIC" id="fig|243090.15.peg.5378"/>
<dbReference type="eggNOG" id="ENOG5032YKI">
    <property type="taxonomic scope" value="Bacteria"/>
</dbReference>
<accession>Q7UJR0</accession>